<feature type="transmembrane region" description="Helical" evidence="1">
    <location>
        <begin position="105"/>
        <end position="125"/>
    </location>
</feature>
<dbReference type="AlphaFoldDB" id="A0A222P304"/>
<name>A0A222P304_9GAMM</name>
<dbReference type="InterPro" id="IPR019251">
    <property type="entry name" value="DUF2231_TM"/>
</dbReference>
<keyword evidence="1" id="KW-0472">Membrane</keyword>
<dbReference type="EMBL" id="CP016397">
    <property type="protein sequence ID" value="ASQ46238.1"/>
    <property type="molecule type" value="Genomic_DNA"/>
</dbReference>
<protein>
    <recommendedName>
        <fullName evidence="2">DUF2231 domain-containing protein</fullName>
    </recommendedName>
</protein>
<accession>A0A222P304</accession>
<feature type="transmembrane region" description="Helical" evidence="1">
    <location>
        <begin position="132"/>
        <end position="153"/>
    </location>
</feature>
<dbReference type="RefSeq" id="WP_027265441.1">
    <property type="nucleotide sequence ID" value="NZ_CP016397.1"/>
</dbReference>
<feature type="transmembrane region" description="Helical" evidence="1">
    <location>
        <begin position="66"/>
        <end position="85"/>
    </location>
</feature>
<proteinExistence type="predicted"/>
<dbReference type="OrthoDB" id="5574313at2"/>
<feature type="transmembrane region" description="Helical" evidence="1">
    <location>
        <begin position="24"/>
        <end position="45"/>
    </location>
</feature>
<keyword evidence="1" id="KW-1133">Transmembrane helix</keyword>
<dbReference type="KEGG" id="lcd:clem_08430"/>
<reference evidence="4" key="1">
    <citation type="submission" date="2016-07" db="EMBL/GenBank/DDBJ databases">
        <authorList>
            <person name="Florea S."/>
            <person name="Webb J.S."/>
            <person name="Jaromczyk J."/>
            <person name="Schardl C.L."/>
        </authorList>
    </citation>
    <scope>NUCLEOTIDE SEQUENCE [LARGE SCALE GENOMIC DNA]</scope>
    <source>
        <strain evidence="4">CDC-D5610</strain>
    </source>
</reference>
<gene>
    <name evidence="3" type="ORF">clem_08430</name>
</gene>
<sequence>MLVPQTGIRNASTMIEIIPNWHPIFVHFTVALFTVSVIFYALIYFASNTRWKINPFIVELEIVVRWCLWLAALSTIATVSAGFYAFYTVKHGAMAHAVKVIHRNWALATASAILLVAFWMVWRYIKHQKPTLLFLMALFLVQVLLLTTAWYGAELVYRYGYGVLPVTAEKTVSPH</sequence>
<dbReference type="Proteomes" id="UP000201728">
    <property type="component" value="Chromosome"/>
</dbReference>
<evidence type="ECO:0000259" key="2">
    <source>
        <dbReference type="Pfam" id="PF09990"/>
    </source>
</evidence>
<evidence type="ECO:0000256" key="1">
    <source>
        <dbReference type="SAM" id="Phobius"/>
    </source>
</evidence>
<keyword evidence="4" id="KW-1185">Reference proteome</keyword>
<organism evidence="3 4">
    <name type="scientific">Legionella clemsonensis</name>
    <dbReference type="NCBI Taxonomy" id="1867846"/>
    <lineage>
        <taxon>Bacteria</taxon>
        <taxon>Pseudomonadati</taxon>
        <taxon>Pseudomonadota</taxon>
        <taxon>Gammaproteobacteria</taxon>
        <taxon>Legionellales</taxon>
        <taxon>Legionellaceae</taxon>
        <taxon>Legionella</taxon>
    </lineage>
</organism>
<evidence type="ECO:0000313" key="4">
    <source>
        <dbReference type="Proteomes" id="UP000201728"/>
    </source>
</evidence>
<dbReference type="Pfam" id="PF09990">
    <property type="entry name" value="DUF2231"/>
    <property type="match status" value="1"/>
</dbReference>
<keyword evidence="1" id="KW-0812">Transmembrane</keyword>
<feature type="domain" description="DUF2231" evidence="2">
    <location>
        <begin position="22"/>
        <end position="163"/>
    </location>
</feature>
<evidence type="ECO:0000313" key="3">
    <source>
        <dbReference type="EMBL" id="ASQ46238.1"/>
    </source>
</evidence>